<dbReference type="EC" id="5.4.99.5" evidence="3"/>
<evidence type="ECO:0000313" key="4">
    <source>
        <dbReference type="Proteomes" id="UP001177160"/>
    </source>
</evidence>
<keyword evidence="4" id="KW-1185">Reference proteome</keyword>
<gene>
    <name evidence="3" type="ORF">N7548_02645</name>
</gene>
<evidence type="ECO:0000256" key="1">
    <source>
        <dbReference type="ARBA" id="ARBA00023235"/>
    </source>
</evidence>
<dbReference type="InterPro" id="IPR036263">
    <property type="entry name" value="Chorismate_II_sf"/>
</dbReference>
<dbReference type="Pfam" id="PF01817">
    <property type="entry name" value="CM_2"/>
    <property type="match status" value="1"/>
</dbReference>
<dbReference type="RefSeq" id="WP_263607869.1">
    <property type="nucleotide sequence ID" value="NZ_JAOVQM010000002.1"/>
</dbReference>
<evidence type="ECO:0000313" key="3">
    <source>
        <dbReference type="EMBL" id="MCV2231717.1"/>
    </source>
</evidence>
<dbReference type="GO" id="GO:0004106">
    <property type="term" value="F:chorismate mutase activity"/>
    <property type="evidence" value="ECO:0007669"/>
    <property type="project" value="UniProtKB-EC"/>
</dbReference>
<protein>
    <submittedName>
        <fullName evidence="3">Chorismate mutase</fullName>
        <ecNumber evidence="3">5.4.99.5</ecNumber>
    </submittedName>
</protein>
<dbReference type="SMART" id="SM00830">
    <property type="entry name" value="CM_2"/>
    <property type="match status" value="1"/>
</dbReference>
<dbReference type="PROSITE" id="PS51168">
    <property type="entry name" value="CHORISMATE_MUT_2"/>
    <property type="match status" value="1"/>
</dbReference>
<reference evidence="3" key="1">
    <citation type="submission" date="2022-09" db="EMBL/GenBank/DDBJ databases">
        <title>Novel Mycoplasma species identified in domestic and wild animals.</title>
        <authorList>
            <person name="Volokhov D.V."/>
            <person name="Furtak V.A."/>
            <person name="Zagorodnyaya T.A."/>
        </authorList>
    </citation>
    <scope>NUCLEOTIDE SEQUENCE</scope>
    <source>
        <strain evidence="3">Oakley</strain>
    </source>
</reference>
<organism evidence="3 4">
    <name type="scientific">Paracholeplasma manati</name>
    <dbReference type="NCBI Taxonomy" id="591373"/>
    <lineage>
        <taxon>Bacteria</taxon>
        <taxon>Bacillati</taxon>
        <taxon>Mycoplasmatota</taxon>
        <taxon>Mollicutes</taxon>
        <taxon>Acholeplasmatales</taxon>
        <taxon>Acholeplasmataceae</taxon>
        <taxon>Paracholeplasma</taxon>
    </lineage>
</organism>
<evidence type="ECO:0000259" key="2">
    <source>
        <dbReference type="PROSITE" id="PS51168"/>
    </source>
</evidence>
<sequence>MNKLEQARIKIDDIDRQLAELFKLRMQAVQDVLSYKKDNHLPVLDTIRESSMIERNVSRFDSKALELYYVQFLNSILEISRKFQEDHYE</sequence>
<dbReference type="InterPro" id="IPR036979">
    <property type="entry name" value="CM_dom_sf"/>
</dbReference>
<dbReference type="InterPro" id="IPR002701">
    <property type="entry name" value="CM_II_prokaryot"/>
</dbReference>
<comment type="caution">
    <text evidence="3">The sequence shown here is derived from an EMBL/GenBank/DDBJ whole genome shotgun (WGS) entry which is preliminary data.</text>
</comment>
<dbReference type="PANTHER" id="PTHR38041">
    <property type="entry name" value="CHORISMATE MUTASE"/>
    <property type="match status" value="1"/>
</dbReference>
<dbReference type="InterPro" id="IPR051331">
    <property type="entry name" value="Chorismate_mutase-related"/>
</dbReference>
<proteinExistence type="predicted"/>
<accession>A0ABT2Y4Q3</accession>
<dbReference type="SUPFAM" id="SSF48600">
    <property type="entry name" value="Chorismate mutase II"/>
    <property type="match status" value="1"/>
</dbReference>
<keyword evidence="1 3" id="KW-0413">Isomerase</keyword>
<dbReference type="PANTHER" id="PTHR38041:SF1">
    <property type="entry name" value="CHORISMATE MUTASE"/>
    <property type="match status" value="1"/>
</dbReference>
<feature type="domain" description="Chorismate mutase" evidence="2">
    <location>
        <begin position="1"/>
        <end position="88"/>
    </location>
</feature>
<dbReference type="Proteomes" id="UP001177160">
    <property type="component" value="Unassembled WGS sequence"/>
</dbReference>
<name>A0ABT2Y4Q3_9MOLU</name>
<dbReference type="EMBL" id="JAOVQM010000002">
    <property type="protein sequence ID" value="MCV2231717.1"/>
    <property type="molecule type" value="Genomic_DNA"/>
</dbReference>
<dbReference type="Gene3D" id="1.20.59.10">
    <property type="entry name" value="Chorismate mutase"/>
    <property type="match status" value="1"/>
</dbReference>